<feature type="transmembrane region" description="Helical" evidence="1">
    <location>
        <begin position="43"/>
        <end position="60"/>
    </location>
</feature>
<sequence>MTLTNKVEHKAVIFRHLLIYFYAFILLEGILRKWVVPGLATPLFFVKYIFSFACLIFFFTNKRQIKTKQYPFIGIVVFLLFYCFLELFNLDYSGTVLVGIIGLIVHFGFLSVAIVIPLVVYRKEHIKNTLFILTIICLGIFILGIIQYFSSPYGFINKYVSDDPSSIALVGKYPRIVTIFSYIGTYTSFLNFVLILLLLQVISITQINLKSIIIVATFLLGIVNIFMTGSRGPVGLFFIMATIIFFMYAVSLQGKKVLSYVFNFFILSALMYFVATQTEAGSASVGSFMDRVENSDNVGSRIEDAFNPFKYLDQAGLIGFGLGTTYQGAQSLMKPSGPLPSYEEESERLVLEVGLVGFILIVVMRMSIFLYSFKTYRMMKDPFLKLIALSLLIHQIPTVLIFNMQVFNWLENVVYWTEIGILVSINIIAQHEKNQYTGITPL</sequence>
<feature type="transmembrane region" description="Helical" evidence="1">
    <location>
        <begin position="96"/>
        <end position="121"/>
    </location>
</feature>
<feature type="transmembrane region" description="Helical" evidence="1">
    <location>
        <begin position="413"/>
        <end position="429"/>
    </location>
</feature>
<dbReference type="InterPro" id="IPR051533">
    <property type="entry name" value="WaaL-like"/>
</dbReference>
<proteinExistence type="predicted"/>
<dbReference type="PANTHER" id="PTHR37422:SF13">
    <property type="entry name" value="LIPOPOLYSACCHARIDE BIOSYNTHESIS PROTEIN PA4999-RELATED"/>
    <property type="match status" value="1"/>
</dbReference>
<reference evidence="2 3" key="1">
    <citation type="submission" date="2020-01" db="EMBL/GenBank/DDBJ databases">
        <authorList>
            <person name="Kim M.K."/>
        </authorList>
    </citation>
    <scope>NUCLEOTIDE SEQUENCE [LARGE SCALE GENOMIC DNA]</scope>
    <source>
        <strain evidence="2 3">172606-1</strain>
    </source>
</reference>
<keyword evidence="1" id="KW-1133">Transmembrane helix</keyword>
<dbReference type="Proteomes" id="UP000480178">
    <property type="component" value="Chromosome"/>
</dbReference>
<feature type="transmembrane region" description="Helical" evidence="1">
    <location>
        <begin position="179"/>
        <end position="199"/>
    </location>
</feature>
<dbReference type="RefSeq" id="WP_162441846.1">
    <property type="nucleotide sequence ID" value="NZ_CP048222.1"/>
</dbReference>
<keyword evidence="1" id="KW-0472">Membrane</keyword>
<protein>
    <recommendedName>
        <fullName evidence="4">O-antigen ligase family protein</fullName>
    </recommendedName>
</protein>
<evidence type="ECO:0000313" key="2">
    <source>
        <dbReference type="EMBL" id="QHT65767.1"/>
    </source>
</evidence>
<evidence type="ECO:0000313" key="3">
    <source>
        <dbReference type="Proteomes" id="UP000480178"/>
    </source>
</evidence>
<dbReference type="AlphaFoldDB" id="A0A6C0GCY3"/>
<feature type="transmembrane region" description="Helical" evidence="1">
    <location>
        <begin position="257"/>
        <end position="275"/>
    </location>
</feature>
<feature type="transmembrane region" description="Helical" evidence="1">
    <location>
        <begin position="233"/>
        <end position="250"/>
    </location>
</feature>
<evidence type="ECO:0000256" key="1">
    <source>
        <dbReference type="SAM" id="Phobius"/>
    </source>
</evidence>
<organism evidence="2 3">
    <name type="scientific">Rhodocytophaga rosea</name>
    <dbReference type="NCBI Taxonomy" id="2704465"/>
    <lineage>
        <taxon>Bacteria</taxon>
        <taxon>Pseudomonadati</taxon>
        <taxon>Bacteroidota</taxon>
        <taxon>Cytophagia</taxon>
        <taxon>Cytophagales</taxon>
        <taxon>Rhodocytophagaceae</taxon>
        <taxon>Rhodocytophaga</taxon>
    </lineage>
</organism>
<feature type="transmembrane region" description="Helical" evidence="1">
    <location>
        <begin position="12"/>
        <end position="31"/>
    </location>
</feature>
<feature type="transmembrane region" description="Helical" evidence="1">
    <location>
        <begin position="211"/>
        <end position="227"/>
    </location>
</feature>
<dbReference type="KEGG" id="rhoz:GXP67_03335"/>
<name>A0A6C0GCY3_9BACT</name>
<evidence type="ECO:0008006" key="4">
    <source>
        <dbReference type="Google" id="ProtNLM"/>
    </source>
</evidence>
<feature type="transmembrane region" description="Helical" evidence="1">
    <location>
        <begin position="130"/>
        <end position="149"/>
    </location>
</feature>
<keyword evidence="1" id="KW-0812">Transmembrane</keyword>
<gene>
    <name evidence="2" type="ORF">GXP67_03335</name>
</gene>
<feature type="transmembrane region" description="Helical" evidence="1">
    <location>
        <begin position="383"/>
        <end position="407"/>
    </location>
</feature>
<dbReference type="EMBL" id="CP048222">
    <property type="protein sequence ID" value="QHT65767.1"/>
    <property type="molecule type" value="Genomic_DNA"/>
</dbReference>
<accession>A0A6C0GCY3</accession>
<feature type="transmembrane region" description="Helical" evidence="1">
    <location>
        <begin position="72"/>
        <end position="90"/>
    </location>
</feature>
<keyword evidence="3" id="KW-1185">Reference proteome</keyword>
<dbReference type="PANTHER" id="PTHR37422">
    <property type="entry name" value="TEICHURONIC ACID BIOSYNTHESIS PROTEIN TUAE"/>
    <property type="match status" value="1"/>
</dbReference>
<feature type="transmembrane region" description="Helical" evidence="1">
    <location>
        <begin position="349"/>
        <end position="371"/>
    </location>
</feature>